<dbReference type="RefSeq" id="WP_330089092.1">
    <property type="nucleotide sequence ID" value="NZ_JAUGZK010000016.1"/>
</dbReference>
<feature type="transmembrane region" description="Helical" evidence="1">
    <location>
        <begin position="51"/>
        <end position="70"/>
    </location>
</feature>
<sequence>MPYSLLKQHAPTTQIHQLPAGLEQTLASDYHAELAKLEQQRKQLIKNCWPIRKVAIPSIFIVVIACLPFLHETFSILLILLPLCWLNLCAKMLQEGPLPDYNRLNHQFLTRLLPAFGRHYGRFYYHPKQSIALNRYQNKLYFGTSRHLARSIRSAEQDYYFQGTYRGCDWELEQVCLYGSGAEVLFKGHMMWFNLPRSFDGITTLNLASPLTSSARVHLEQSHFTDTFWVDSTNQIAARAWLTPAVMERFTEINRLCAGTMHAYLEGSSLLLLLPGLEFASPLDINTPISSCLAGQPFIQELAQLFALMDTLLAQFPHEPHSAQKDS</sequence>
<keyword evidence="3" id="KW-1185">Reference proteome</keyword>
<evidence type="ECO:0000313" key="2">
    <source>
        <dbReference type="EMBL" id="MEE2025781.1"/>
    </source>
</evidence>
<accession>A0ABU7JJA6</accession>
<evidence type="ECO:0000256" key="1">
    <source>
        <dbReference type="SAM" id="Phobius"/>
    </source>
</evidence>
<dbReference type="Pfam" id="PF11335">
    <property type="entry name" value="DUF3137"/>
    <property type="match status" value="1"/>
</dbReference>
<dbReference type="Proteomes" id="UP001339167">
    <property type="component" value="Unassembled WGS sequence"/>
</dbReference>
<comment type="caution">
    <text evidence="2">The sequence shown here is derived from an EMBL/GenBank/DDBJ whole genome shotgun (WGS) entry which is preliminary data.</text>
</comment>
<keyword evidence="1" id="KW-0812">Transmembrane</keyword>
<reference evidence="2 3" key="1">
    <citation type="submission" date="2023-06" db="EMBL/GenBank/DDBJ databases">
        <title>Alkalimonas sp., MEB004 an alkaliphilic bacterium isolated from Lonar Lake, India.</title>
        <authorList>
            <person name="Joshi A."/>
            <person name="Thite S."/>
        </authorList>
    </citation>
    <scope>NUCLEOTIDE SEQUENCE [LARGE SCALE GENOMIC DNA]</scope>
    <source>
        <strain evidence="2 3">MEB004</strain>
    </source>
</reference>
<gene>
    <name evidence="2" type="ORF">QWF21_16200</name>
</gene>
<organism evidence="2 3">
    <name type="scientific">Alkalimonas mucilaginosa</name>
    <dbReference type="NCBI Taxonomy" id="3057676"/>
    <lineage>
        <taxon>Bacteria</taxon>
        <taxon>Pseudomonadati</taxon>
        <taxon>Pseudomonadota</taxon>
        <taxon>Gammaproteobacteria</taxon>
        <taxon>Alkalimonas</taxon>
    </lineage>
</organism>
<dbReference type="InterPro" id="IPR021484">
    <property type="entry name" value="DUF3137"/>
</dbReference>
<dbReference type="EMBL" id="JAUGZK010000016">
    <property type="protein sequence ID" value="MEE2025781.1"/>
    <property type="molecule type" value="Genomic_DNA"/>
</dbReference>
<keyword evidence="1" id="KW-1133">Transmembrane helix</keyword>
<protein>
    <submittedName>
        <fullName evidence="2">DUF3137 domain-containing protein</fullName>
    </submittedName>
</protein>
<keyword evidence="1" id="KW-0472">Membrane</keyword>
<evidence type="ECO:0000313" key="3">
    <source>
        <dbReference type="Proteomes" id="UP001339167"/>
    </source>
</evidence>
<name>A0ABU7JJA6_9GAMM</name>
<proteinExistence type="predicted"/>